<reference evidence="3" key="1">
    <citation type="journal article" date="2022" name="Int. J. Mol. Sci.">
        <title>Draft Genome of Tanacetum Coccineum: Genomic Comparison of Closely Related Tanacetum-Family Plants.</title>
        <authorList>
            <person name="Yamashiro T."/>
            <person name="Shiraishi A."/>
            <person name="Nakayama K."/>
            <person name="Satake H."/>
        </authorList>
    </citation>
    <scope>NUCLEOTIDE SEQUENCE</scope>
</reference>
<evidence type="ECO:0000313" key="3">
    <source>
        <dbReference type="EMBL" id="GJT07956.1"/>
    </source>
</evidence>
<feature type="compositionally biased region" description="Polar residues" evidence="2">
    <location>
        <begin position="243"/>
        <end position="277"/>
    </location>
</feature>
<organism evidence="3 4">
    <name type="scientific">Tanacetum coccineum</name>
    <dbReference type="NCBI Taxonomy" id="301880"/>
    <lineage>
        <taxon>Eukaryota</taxon>
        <taxon>Viridiplantae</taxon>
        <taxon>Streptophyta</taxon>
        <taxon>Embryophyta</taxon>
        <taxon>Tracheophyta</taxon>
        <taxon>Spermatophyta</taxon>
        <taxon>Magnoliopsida</taxon>
        <taxon>eudicotyledons</taxon>
        <taxon>Gunneridae</taxon>
        <taxon>Pentapetalae</taxon>
        <taxon>asterids</taxon>
        <taxon>campanulids</taxon>
        <taxon>Asterales</taxon>
        <taxon>Asteraceae</taxon>
        <taxon>Asteroideae</taxon>
        <taxon>Anthemideae</taxon>
        <taxon>Anthemidinae</taxon>
        <taxon>Tanacetum</taxon>
    </lineage>
</organism>
<feature type="compositionally biased region" description="Polar residues" evidence="2">
    <location>
        <begin position="217"/>
        <end position="233"/>
    </location>
</feature>
<reference evidence="3" key="2">
    <citation type="submission" date="2022-01" db="EMBL/GenBank/DDBJ databases">
        <authorList>
            <person name="Yamashiro T."/>
            <person name="Shiraishi A."/>
            <person name="Satake H."/>
            <person name="Nakayama K."/>
        </authorList>
    </citation>
    <scope>NUCLEOTIDE SEQUENCE</scope>
</reference>
<comment type="caution">
    <text evidence="3">The sequence shown here is derived from an EMBL/GenBank/DDBJ whole genome shotgun (WGS) entry which is preliminary data.</text>
</comment>
<dbReference type="EMBL" id="BQNB010012792">
    <property type="protein sequence ID" value="GJT07956.1"/>
    <property type="molecule type" value="Genomic_DNA"/>
</dbReference>
<evidence type="ECO:0000256" key="2">
    <source>
        <dbReference type="SAM" id="MobiDB-lite"/>
    </source>
</evidence>
<gene>
    <name evidence="3" type="ORF">Tco_0842418</name>
</gene>
<keyword evidence="1" id="KW-0175">Coiled coil</keyword>
<dbReference type="Proteomes" id="UP001151760">
    <property type="component" value="Unassembled WGS sequence"/>
</dbReference>
<feature type="coiled-coil region" evidence="1">
    <location>
        <begin position="335"/>
        <end position="362"/>
    </location>
</feature>
<accession>A0ABQ5AZ81</accession>
<feature type="compositionally biased region" description="Polar residues" evidence="2">
    <location>
        <begin position="179"/>
        <end position="207"/>
    </location>
</feature>
<proteinExistence type="predicted"/>
<evidence type="ECO:0000313" key="4">
    <source>
        <dbReference type="Proteomes" id="UP001151760"/>
    </source>
</evidence>
<sequence length="523" mass="58325">MYKEYLAEFWYSDKALENSKVSFSVPTGGIYGEVGVNTFRNAIGAHYLAQSSEYVAPPSINIVRPWFETIGYGETVPVKGALKKSLFPPRWRFLSLLMMHKMKEGYGDSELTLYPTQVFSVNNWALKPKQPEEPLFTYHMLAICSATELVAFKAPKPSSNAKRVPQGTKPGAQPGYKKQLTSLKQPSVSSKEATKGGSSKAPTSFKTGHSKKRKESNSAMDSNPSQPPVSTLVDTGMHKEDQQATGGPTSLRVTISTADDPGNSTPSDFIPQQQGMNEGTKNTSYDYLFAGTNTRSKSVPFKAPSSFFEKNKAKVEVVLLKASTILSTTHLLTELKDLPSKFNELTEEVKGLKKQVHELEIELPGDLKEIPSKLEDFTKIVTSLTSQVTELKTLQWELPTEFVSLLVLDSASSKAEDQGVPSVGQADTITNQCTKENRGICKVEAAKRKGKMRKEELIDLLGPEVVNKYYNDKLQYDRYCNKMLNRRAKSRITNYDILTRKGLITLKVYREYVQVKSFLEFKA</sequence>
<evidence type="ECO:0000256" key="1">
    <source>
        <dbReference type="SAM" id="Coils"/>
    </source>
</evidence>
<protein>
    <submittedName>
        <fullName evidence="3">Uncharacterized protein</fullName>
    </submittedName>
</protein>
<keyword evidence="4" id="KW-1185">Reference proteome</keyword>
<feature type="region of interest" description="Disordered" evidence="2">
    <location>
        <begin position="156"/>
        <end position="277"/>
    </location>
</feature>
<name>A0ABQ5AZ81_9ASTR</name>